<dbReference type="AlphaFoldDB" id="A0AAD6DN84"/>
<sequence length="64" mass="7555">MNTISFLSSTGCGVWERKDNTMTEEAQSIRSLSDEELEELIILRFRAQEHEERRIQILRDSRVT</sequence>
<evidence type="ECO:0000313" key="2">
    <source>
        <dbReference type="Proteomes" id="UP001213799"/>
    </source>
</evidence>
<dbReference type="Proteomes" id="UP001213799">
    <property type="component" value="Unassembled WGS sequence"/>
</dbReference>
<evidence type="ECO:0000313" key="1">
    <source>
        <dbReference type="EMBL" id="KAJ5589180.1"/>
    </source>
</evidence>
<dbReference type="GeneID" id="81593154"/>
<dbReference type="RefSeq" id="XP_056748199.1">
    <property type="nucleotide sequence ID" value="XM_056902912.1"/>
</dbReference>
<organism evidence="1 2">
    <name type="scientific">Penicillium hordei</name>
    <dbReference type="NCBI Taxonomy" id="40994"/>
    <lineage>
        <taxon>Eukaryota</taxon>
        <taxon>Fungi</taxon>
        <taxon>Dikarya</taxon>
        <taxon>Ascomycota</taxon>
        <taxon>Pezizomycotina</taxon>
        <taxon>Eurotiomycetes</taxon>
        <taxon>Eurotiomycetidae</taxon>
        <taxon>Eurotiales</taxon>
        <taxon>Aspergillaceae</taxon>
        <taxon>Penicillium</taxon>
    </lineage>
</organism>
<reference evidence="1" key="2">
    <citation type="submission" date="2023-01" db="EMBL/GenBank/DDBJ databases">
        <authorList>
            <person name="Petersen C."/>
        </authorList>
    </citation>
    <scope>NUCLEOTIDE SEQUENCE</scope>
    <source>
        <strain evidence="1">IBT 12815</strain>
    </source>
</reference>
<reference evidence="1" key="1">
    <citation type="journal article" date="2023" name="IMA Fungus">
        <title>Comparative genomic study of the Penicillium genus elucidates a diverse pangenome and 15 lateral gene transfer events.</title>
        <authorList>
            <person name="Petersen C."/>
            <person name="Sorensen T."/>
            <person name="Nielsen M.R."/>
            <person name="Sondergaard T.E."/>
            <person name="Sorensen J.L."/>
            <person name="Fitzpatrick D.A."/>
            <person name="Frisvad J.C."/>
            <person name="Nielsen K.L."/>
        </authorList>
    </citation>
    <scope>NUCLEOTIDE SEQUENCE</scope>
    <source>
        <strain evidence="1">IBT 12815</strain>
    </source>
</reference>
<proteinExistence type="predicted"/>
<comment type="caution">
    <text evidence="1">The sequence shown here is derived from an EMBL/GenBank/DDBJ whole genome shotgun (WGS) entry which is preliminary data.</text>
</comment>
<protein>
    <submittedName>
        <fullName evidence="1">Uncharacterized protein</fullName>
    </submittedName>
</protein>
<accession>A0AAD6DN84</accession>
<keyword evidence="2" id="KW-1185">Reference proteome</keyword>
<dbReference type="EMBL" id="JAQJAE010000006">
    <property type="protein sequence ID" value="KAJ5589180.1"/>
    <property type="molecule type" value="Genomic_DNA"/>
</dbReference>
<name>A0AAD6DN84_9EURO</name>
<gene>
    <name evidence="1" type="ORF">N7537_011858</name>
</gene>